<evidence type="ECO:0000313" key="2">
    <source>
        <dbReference type="EMBL" id="ARS36526.1"/>
    </source>
</evidence>
<name>A0A1X9YUE2_9BACT</name>
<accession>A0A1X9YUE2</accession>
<dbReference type="EMBL" id="CP021235">
    <property type="protein sequence ID" value="ARS36526.1"/>
    <property type="molecule type" value="Genomic_DNA"/>
</dbReference>
<dbReference type="AlphaFoldDB" id="A0A1X9YUE2"/>
<feature type="region of interest" description="Disordered" evidence="1">
    <location>
        <begin position="43"/>
        <end position="63"/>
    </location>
</feature>
<evidence type="ECO:0000256" key="1">
    <source>
        <dbReference type="SAM" id="MobiDB-lite"/>
    </source>
</evidence>
<evidence type="ECO:0000313" key="3">
    <source>
        <dbReference type="Proteomes" id="UP000266292"/>
    </source>
</evidence>
<protein>
    <submittedName>
        <fullName evidence="2">Uncharacterized protein</fullName>
    </submittedName>
</protein>
<organism evidence="2 3">
    <name type="scientific">Pontibacter actiniarum</name>
    <dbReference type="NCBI Taxonomy" id="323450"/>
    <lineage>
        <taxon>Bacteria</taxon>
        <taxon>Pseudomonadati</taxon>
        <taxon>Bacteroidota</taxon>
        <taxon>Cytophagia</taxon>
        <taxon>Cytophagales</taxon>
        <taxon>Hymenobacteraceae</taxon>
        <taxon>Pontibacter</taxon>
    </lineage>
</organism>
<feature type="compositionally biased region" description="Low complexity" evidence="1">
    <location>
        <begin position="43"/>
        <end position="52"/>
    </location>
</feature>
<proteinExistence type="predicted"/>
<reference evidence="3" key="1">
    <citation type="submission" date="2017-05" db="EMBL/GenBank/DDBJ databases">
        <authorList>
            <person name="Ray J."/>
            <person name="Price M."/>
            <person name="Deutschbauer A."/>
        </authorList>
    </citation>
    <scope>NUCLEOTIDE SEQUENCE [LARGE SCALE GENOMIC DNA]</scope>
    <source>
        <strain evidence="3">DSM 19842</strain>
    </source>
</reference>
<dbReference type="Proteomes" id="UP000266292">
    <property type="component" value="Chromosome"/>
</dbReference>
<dbReference type="KEGG" id="pact:CA264_14410"/>
<keyword evidence="3" id="KW-1185">Reference proteome</keyword>
<sequence length="63" mass="6572">MYGTPLAKSSNATPQPKALLRKEGLSLTCLSRSPKGTAQIARAAPVKAARAPGVYQANRHTPA</sequence>
<gene>
    <name evidence="2" type="ORF">CA264_14410</name>
</gene>